<reference evidence="2 3" key="1">
    <citation type="journal article" date="2012" name="Genome Biol.">
        <title>Sequencing three crocodilian genomes to illuminate the evolution of archosaurs and amniotes.</title>
        <authorList>
            <person name="St John J.A."/>
            <person name="Braun E.L."/>
            <person name="Isberg S.R."/>
            <person name="Miles L.G."/>
            <person name="Chong A.Y."/>
            <person name="Gongora J."/>
            <person name="Dalzell P."/>
            <person name="Moran C."/>
            <person name="Bed'hom B."/>
            <person name="Abzhanov A."/>
            <person name="Burgess S.C."/>
            <person name="Cooksey A.M."/>
            <person name="Castoe T.A."/>
            <person name="Crawford N.G."/>
            <person name="Densmore L.D."/>
            <person name="Drew J.C."/>
            <person name="Edwards S.V."/>
            <person name="Faircloth B.C."/>
            <person name="Fujita M.K."/>
            <person name="Greenwold M.J."/>
            <person name="Hoffmann F.G."/>
            <person name="Howard J.M."/>
            <person name="Iguchi T."/>
            <person name="Janes D.E."/>
            <person name="Khan S.Y."/>
            <person name="Kohno S."/>
            <person name="de Koning A.J."/>
            <person name="Lance S.L."/>
            <person name="McCarthy F.M."/>
            <person name="McCormack J.E."/>
            <person name="Merchant M.E."/>
            <person name="Peterson D.G."/>
            <person name="Pollock D.D."/>
            <person name="Pourmand N."/>
            <person name="Raney B.J."/>
            <person name="Roessler K.A."/>
            <person name="Sanford J.R."/>
            <person name="Sawyer R.H."/>
            <person name="Schmidt C.J."/>
            <person name="Triplett E.W."/>
            <person name="Tuberville T.D."/>
            <person name="Venegas-Anaya M."/>
            <person name="Howard J.T."/>
            <person name="Jarvis E.D."/>
            <person name="Guillette L.J.Jr."/>
            <person name="Glenn T.C."/>
            <person name="Green R.E."/>
            <person name="Ray D.A."/>
        </authorList>
    </citation>
    <scope>NUCLEOTIDE SEQUENCE [LARGE SCALE GENOMIC DNA]</scope>
    <source>
        <strain evidence="2">KSC_2009_1</strain>
    </source>
</reference>
<comment type="caution">
    <text evidence="2">The sequence shown here is derived from an EMBL/GenBank/DDBJ whole genome shotgun (WGS) entry which is preliminary data.</text>
</comment>
<dbReference type="PhylomeDB" id="A0A151NZK6"/>
<dbReference type="PANTHER" id="PTHR47027">
    <property type="entry name" value="REVERSE TRANSCRIPTASE DOMAIN-CONTAINING PROTEIN"/>
    <property type="match status" value="1"/>
</dbReference>
<dbReference type="InterPro" id="IPR000477">
    <property type="entry name" value="RT_dom"/>
</dbReference>
<protein>
    <recommendedName>
        <fullName evidence="1">Reverse transcriptase domain-containing protein</fullName>
    </recommendedName>
</protein>
<evidence type="ECO:0000313" key="2">
    <source>
        <dbReference type="EMBL" id="KYO42070.1"/>
    </source>
</evidence>
<dbReference type="Proteomes" id="UP000050525">
    <property type="component" value="Unassembled WGS sequence"/>
</dbReference>
<feature type="domain" description="Reverse transcriptase" evidence="1">
    <location>
        <begin position="1"/>
        <end position="180"/>
    </location>
</feature>
<evidence type="ECO:0000313" key="3">
    <source>
        <dbReference type="Proteomes" id="UP000050525"/>
    </source>
</evidence>
<dbReference type="EMBL" id="AKHW03001485">
    <property type="protein sequence ID" value="KYO42070.1"/>
    <property type="molecule type" value="Genomic_DNA"/>
</dbReference>
<gene>
    <name evidence="2" type="ORF">Y1Q_0002715</name>
</gene>
<dbReference type="AlphaFoldDB" id="A0A151NZK6"/>
<dbReference type="PROSITE" id="PS50878">
    <property type="entry name" value="RT_POL"/>
    <property type="match status" value="1"/>
</dbReference>
<organism evidence="2 3">
    <name type="scientific">Alligator mississippiensis</name>
    <name type="common">American alligator</name>
    <dbReference type="NCBI Taxonomy" id="8496"/>
    <lineage>
        <taxon>Eukaryota</taxon>
        <taxon>Metazoa</taxon>
        <taxon>Chordata</taxon>
        <taxon>Craniata</taxon>
        <taxon>Vertebrata</taxon>
        <taxon>Euteleostomi</taxon>
        <taxon>Archelosauria</taxon>
        <taxon>Archosauria</taxon>
        <taxon>Crocodylia</taxon>
        <taxon>Alligatoridae</taxon>
        <taxon>Alligatorinae</taxon>
        <taxon>Alligator</taxon>
    </lineage>
</organism>
<proteinExistence type="predicted"/>
<evidence type="ECO:0000259" key="1">
    <source>
        <dbReference type="PROSITE" id="PS50878"/>
    </source>
</evidence>
<keyword evidence="3" id="KW-1185">Reference proteome</keyword>
<dbReference type="PANTHER" id="PTHR47027:SF26">
    <property type="entry name" value="REVERSE TRANSCRIPTASE DOMAIN-CONTAINING PROTEIN"/>
    <property type="match status" value="1"/>
</dbReference>
<accession>A0A151NZK6</accession>
<dbReference type="STRING" id="8496.A0A151NZK6"/>
<dbReference type="Pfam" id="PF00078">
    <property type="entry name" value="RVT_1"/>
    <property type="match status" value="1"/>
</dbReference>
<name>A0A151NZK6_ALLMI</name>
<sequence>MSFTDLTKAFDTVSWKGLWKIIAKFSCLEKLIAMVRQFHDGMLAHVVDDVESSDPFPVTNKVKHGCLLAPTLFSMIFSARLMASFPDCNTWIIISYWTDGKFFNLRRLQSKTKLQVMNVCDLLFADDCSLNGKSESDMQLSMDHFSSAYDNFGFTINTKKTELMHHPSSEKPYVVNGHTLQAMEKFTYLDSTLSYAVHVNDENNARIAEAGVAFGRLRANVWERRGMNQQTKLKVYKAIVLPNLMYACETWTVYRCHATKLNHFHMGCLRNLMRVRWQDKVPDTEVPTLKN</sequence>